<protein>
    <submittedName>
        <fullName evidence="4">SDR family oxidoreductase</fullName>
    </submittedName>
</protein>
<feature type="domain" description="Ketoreductase" evidence="3">
    <location>
        <begin position="6"/>
        <end position="201"/>
    </location>
</feature>
<dbReference type="SUPFAM" id="SSF51735">
    <property type="entry name" value="NAD(P)-binding Rossmann-fold domains"/>
    <property type="match status" value="1"/>
</dbReference>
<evidence type="ECO:0000256" key="2">
    <source>
        <dbReference type="ARBA" id="ARBA00023002"/>
    </source>
</evidence>
<comment type="similarity">
    <text evidence="1">Belongs to the short-chain dehydrogenases/reductases (SDR) family.</text>
</comment>
<accession>A0A3P1SMT5</accession>
<dbReference type="InterPro" id="IPR057326">
    <property type="entry name" value="KR_dom"/>
</dbReference>
<comment type="caution">
    <text evidence="4">The sequence shown here is derived from an EMBL/GenBank/DDBJ whole genome shotgun (WGS) entry which is preliminary data.</text>
</comment>
<dbReference type="PRINTS" id="PR00081">
    <property type="entry name" value="GDHRDH"/>
</dbReference>
<dbReference type="InterPro" id="IPR002347">
    <property type="entry name" value="SDR_fam"/>
</dbReference>
<dbReference type="PROSITE" id="PS00061">
    <property type="entry name" value="ADH_SHORT"/>
    <property type="match status" value="1"/>
</dbReference>
<name>A0A3P1SMT5_9GAMM</name>
<proteinExistence type="inferred from homology"/>
<evidence type="ECO:0000313" key="5">
    <source>
        <dbReference type="Proteomes" id="UP000267535"/>
    </source>
</evidence>
<evidence type="ECO:0000259" key="3">
    <source>
        <dbReference type="SMART" id="SM00822"/>
    </source>
</evidence>
<organism evidence="4 5">
    <name type="scientific">Amphritea balenae</name>
    <dbReference type="NCBI Taxonomy" id="452629"/>
    <lineage>
        <taxon>Bacteria</taxon>
        <taxon>Pseudomonadati</taxon>
        <taxon>Pseudomonadota</taxon>
        <taxon>Gammaproteobacteria</taxon>
        <taxon>Oceanospirillales</taxon>
        <taxon>Oceanospirillaceae</taxon>
        <taxon>Amphritea</taxon>
    </lineage>
</organism>
<dbReference type="FunFam" id="3.40.50.720:FF:000173">
    <property type="entry name" value="3-oxoacyl-[acyl-carrier protein] reductase"/>
    <property type="match status" value="1"/>
</dbReference>
<dbReference type="GO" id="GO:0030497">
    <property type="term" value="P:fatty acid elongation"/>
    <property type="evidence" value="ECO:0007669"/>
    <property type="project" value="TreeGrafter"/>
</dbReference>
<dbReference type="PRINTS" id="PR00080">
    <property type="entry name" value="SDRFAMILY"/>
</dbReference>
<keyword evidence="2" id="KW-0560">Oxidoreductase</keyword>
<dbReference type="PANTHER" id="PTHR42760:SF135">
    <property type="entry name" value="BLL7886 PROTEIN"/>
    <property type="match status" value="1"/>
</dbReference>
<sequence>MELKDKVIVITGGGRGLGRSMALELAQKGAKLALADLDQEGLDETVGLCMEHGVEARGYIANVADEDSVVKLFSDVAADFGAINGLINNAGVTRDGLFLKVDRETGKVAKKMSMDQWNLVIDVNLTGTFLCGREAAAQMIDLGCEGCIINISSISRHGNMGQTNYTATKAGVEAMAVTWAKELARYGIRATSIAPGYIGTEMVMSMKPEALEKIAAGIPAKRLGKPQEIANTVAFILENDYVNGRCIEVDGALRI</sequence>
<dbReference type="NCBIfam" id="NF006072">
    <property type="entry name" value="PRK08217.1"/>
    <property type="match status" value="1"/>
</dbReference>
<dbReference type="OrthoDB" id="9804774at2"/>
<dbReference type="Pfam" id="PF13561">
    <property type="entry name" value="adh_short_C2"/>
    <property type="match status" value="1"/>
</dbReference>
<dbReference type="AlphaFoldDB" id="A0A3P1SMT5"/>
<dbReference type="RefSeq" id="WP_124926824.1">
    <property type="nucleotide sequence ID" value="NZ_BMOH01000007.1"/>
</dbReference>
<evidence type="ECO:0000313" key="4">
    <source>
        <dbReference type="EMBL" id="RRC98244.1"/>
    </source>
</evidence>
<dbReference type="Gene3D" id="3.40.50.720">
    <property type="entry name" value="NAD(P)-binding Rossmann-like Domain"/>
    <property type="match status" value="1"/>
</dbReference>
<dbReference type="SMART" id="SM00822">
    <property type="entry name" value="PKS_KR"/>
    <property type="match status" value="1"/>
</dbReference>
<dbReference type="PANTHER" id="PTHR42760">
    <property type="entry name" value="SHORT-CHAIN DEHYDROGENASES/REDUCTASES FAMILY MEMBER"/>
    <property type="match status" value="1"/>
</dbReference>
<evidence type="ECO:0000256" key="1">
    <source>
        <dbReference type="ARBA" id="ARBA00006484"/>
    </source>
</evidence>
<dbReference type="EMBL" id="RQXV01000008">
    <property type="protein sequence ID" value="RRC98244.1"/>
    <property type="molecule type" value="Genomic_DNA"/>
</dbReference>
<gene>
    <name evidence="4" type="ORF">EHS89_14225</name>
</gene>
<keyword evidence="5" id="KW-1185">Reference proteome</keyword>
<dbReference type="Proteomes" id="UP000267535">
    <property type="component" value="Unassembled WGS sequence"/>
</dbReference>
<dbReference type="InterPro" id="IPR020904">
    <property type="entry name" value="Sc_DH/Rdtase_CS"/>
</dbReference>
<reference evidence="4 5" key="1">
    <citation type="submission" date="2018-11" db="EMBL/GenBank/DDBJ databases">
        <title>The draft genome sequence of Amphritea balenae JAMM 1525T.</title>
        <authorList>
            <person name="Fang Z."/>
            <person name="Zhang Y."/>
            <person name="Han X."/>
        </authorList>
    </citation>
    <scope>NUCLEOTIDE SEQUENCE [LARGE SCALE GENOMIC DNA]</scope>
    <source>
        <strain evidence="4 5">JAMM 1525</strain>
    </source>
</reference>
<dbReference type="InterPro" id="IPR036291">
    <property type="entry name" value="NAD(P)-bd_dom_sf"/>
</dbReference>
<dbReference type="GO" id="GO:0016616">
    <property type="term" value="F:oxidoreductase activity, acting on the CH-OH group of donors, NAD or NADP as acceptor"/>
    <property type="evidence" value="ECO:0007669"/>
    <property type="project" value="TreeGrafter"/>
</dbReference>